<protein>
    <submittedName>
        <fullName evidence="2">Uncharacterized protein</fullName>
    </submittedName>
</protein>
<gene>
    <name evidence="2" type="ORF">SE17_38565</name>
</gene>
<proteinExistence type="predicted"/>
<organism evidence="2 3">
    <name type="scientific">Kouleothrix aurantiaca</name>
    <dbReference type="NCBI Taxonomy" id="186479"/>
    <lineage>
        <taxon>Bacteria</taxon>
        <taxon>Bacillati</taxon>
        <taxon>Chloroflexota</taxon>
        <taxon>Chloroflexia</taxon>
        <taxon>Chloroflexales</taxon>
        <taxon>Roseiflexineae</taxon>
        <taxon>Roseiflexaceae</taxon>
        <taxon>Kouleothrix</taxon>
    </lineage>
</organism>
<name>A0A0P9D6W3_9CHLR</name>
<feature type="compositionally biased region" description="Low complexity" evidence="1">
    <location>
        <begin position="1"/>
        <end position="35"/>
    </location>
</feature>
<dbReference type="Proteomes" id="UP000050509">
    <property type="component" value="Unassembled WGS sequence"/>
</dbReference>
<dbReference type="EMBL" id="LJCR01002727">
    <property type="protein sequence ID" value="KPV48344.1"/>
    <property type="molecule type" value="Genomic_DNA"/>
</dbReference>
<evidence type="ECO:0000313" key="3">
    <source>
        <dbReference type="Proteomes" id="UP000050509"/>
    </source>
</evidence>
<evidence type="ECO:0000256" key="1">
    <source>
        <dbReference type="SAM" id="MobiDB-lite"/>
    </source>
</evidence>
<accession>A0A0P9D6W3</accession>
<feature type="compositionally biased region" description="Polar residues" evidence="1">
    <location>
        <begin position="36"/>
        <end position="47"/>
    </location>
</feature>
<reference evidence="2 3" key="1">
    <citation type="submission" date="2015-09" db="EMBL/GenBank/DDBJ databases">
        <title>Draft genome sequence of Kouleothrix aurantiaca JCM 19913.</title>
        <authorList>
            <person name="Hemp J."/>
        </authorList>
    </citation>
    <scope>NUCLEOTIDE SEQUENCE [LARGE SCALE GENOMIC DNA]</scope>
    <source>
        <strain evidence="2 3">COM-B</strain>
    </source>
</reference>
<keyword evidence="3" id="KW-1185">Reference proteome</keyword>
<feature type="non-terminal residue" evidence="2">
    <location>
        <position position="178"/>
    </location>
</feature>
<feature type="region of interest" description="Disordered" evidence="1">
    <location>
        <begin position="1"/>
        <end position="47"/>
    </location>
</feature>
<evidence type="ECO:0000313" key="2">
    <source>
        <dbReference type="EMBL" id="KPV48344.1"/>
    </source>
</evidence>
<sequence>MPTNGTTTQTNGTTTQTNGTTTQTNGTTTQANGATMQANGTTTQADGTTMQANTTTVQGDGTTTQTDGTTMQANEATAQGKKPRHLLDSYRQNDRMDKRLVAANTLIEAVLTSPDLQARMAAFGYDHSRMVQGQTLRRTAHTLYQQARAHEGAQRAAAATRNANREQAHAFYMRHVVT</sequence>
<comment type="caution">
    <text evidence="2">The sequence shown here is derived from an EMBL/GenBank/DDBJ whole genome shotgun (WGS) entry which is preliminary data.</text>
</comment>
<dbReference type="AlphaFoldDB" id="A0A0P9D6W3"/>